<evidence type="ECO:0000256" key="3">
    <source>
        <dbReference type="SAM" id="SignalP"/>
    </source>
</evidence>
<protein>
    <recommendedName>
        <fullName evidence="4">EGF-like domain-containing protein</fullName>
    </recommendedName>
</protein>
<keyword evidence="3" id="KW-0732">Signal</keyword>
<feature type="domain" description="EGF-like" evidence="4">
    <location>
        <begin position="42"/>
        <end position="86"/>
    </location>
</feature>
<dbReference type="InterPro" id="IPR000742">
    <property type="entry name" value="EGF"/>
</dbReference>
<feature type="transmembrane region" description="Helical" evidence="2">
    <location>
        <begin position="207"/>
        <end position="228"/>
    </location>
</feature>
<dbReference type="PROSITE" id="PS00022">
    <property type="entry name" value="EGF_1"/>
    <property type="match status" value="1"/>
</dbReference>
<evidence type="ECO:0000313" key="6">
    <source>
        <dbReference type="Proteomes" id="UP000597762"/>
    </source>
</evidence>
<dbReference type="SMART" id="SM00181">
    <property type="entry name" value="EGF"/>
    <property type="match status" value="1"/>
</dbReference>
<dbReference type="InterPro" id="IPR013783">
    <property type="entry name" value="Ig-like_fold"/>
</dbReference>
<evidence type="ECO:0000256" key="1">
    <source>
        <dbReference type="PROSITE-ProRule" id="PRU00076"/>
    </source>
</evidence>
<keyword evidence="1" id="KW-1015">Disulfide bond</keyword>
<reference evidence="5" key="1">
    <citation type="submission" date="2021-01" db="EMBL/GenBank/DDBJ databases">
        <authorList>
            <person name="Li R."/>
            <person name="Bekaert M."/>
        </authorList>
    </citation>
    <scope>NUCLEOTIDE SEQUENCE</scope>
    <source>
        <strain evidence="5">Farmed</strain>
    </source>
</reference>
<evidence type="ECO:0000259" key="4">
    <source>
        <dbReference type="PROSITE" id="PS50026"/>
    </source>
</evidence>
<dbReference type="SUPFAM" id="SSF57196">
    <property type="entry name" value="EGF/Laminin"/>
    <property type="match status" value="1"/>
</dbReference>
<keyword evidence="1" id="KW-0245">EGF-like domain</keyword>
<feature type="chain" id="PRO_5032308126" description="EGF-like domain-containing protein" evidence="3">
    <location>
        <begin position="26"/>
        <end position="349"/>
    </location>
</feature>
<gene>
    <name evidence="5" type="ORF">SPHA_50673</name>
</gene>
<feature type="signal peptide" evidence="3">
    <location>
        <begin position="1"/>
        <end position="25"/>
    </location>
</feature>
<feature type="disulfide bond" evidence="1">
    <location>
        <begin position="76"/>
        <end position="85"/>
    </location>
</feature>
<organism evidence="5 6">
    <name type="scientific">Acanthosepion pharaonis</name>
    <name type="common">Pharaoh cuttlefish</name>
    <name type="synonym">Sepia pharaonis</name>
    <dbReference type="NCBI Taxonomy" id="158019"/>
    <lineage>
        <taxon>Eukaryota</taxon>
        <taxon>Metazoa</taxon>
        <taxon>Spiralia</taxon>
        <taxon>Lophotrochozoa</taxon>
        <taxon>Mollusca</taxon>
        <taxon>Cephalopoda</taxon>
        <taxon>Coleoidea</taxon>
        <taxon>Decapodiformes</taxon>
        <taxon>Sepiida</taxon>
        <taxon>Sepiina</taxon>
        <taxon>Sepiidae</taxon>
        <taxon>Acanthosepion</taxon>
    </lineage>
</organism>
<dbReference type="Gene3D" id="2.60.40.10">
    <property type="entry name" value="Immunoglobulins"/>
    <property type="match status" value="1"/>
</dbReference>
<keyword evidence="2" id="KW-1133">Transmembrane helix</keyword>
<comment type="caution">
    <text evidence="5">The sequence shown here is derived from an EMBL/GenBank/DDBJ whole genome shotgun (WGS) entry which is preliminary data.</text>
</comment>
<dbReference type="AlphaFoldDB" id="A0A812D736"/>
<keyword evidence="6" id="KW-1185">Reference proteome</keyword>
<dbReference type="PROSITE" id="PS50026">
    <property type="entry name" value="EGF_3"/>
    <property type="match status" value="1"/>
</dbReference>
<keyword evidence="2" id="KW-0472">Membrane</keyword>
<evidence type="ECO:0000256" key="2">
    <source>
        <dbReference type="SAM" id="Phobius"/>
    </source>
</evidence>
<name>A0A812D736_ACAPH</name>
<sequence length="349" mass="38846">MCKRVDHAFYCLGFLVYLQLTATLAVSINNSSNIDYEGTENVDDPCESFRCENDGQCMTIVSERDGNETKHAECTCHDRWIGPRCESLLILSPRRITEFSVELRVSVQKTNTSQWQEEKYLKYTLQYWSNDSDTSCYKIPEITNLTYEISDLTSGVFYHFCARTDIVAKCATNSKDPLGLGSNCIGIVTRLPTGEQENNAKGTLVPVLPIVISVILLVTAVTALAVVFKCGYSLFKECGCSLYRTVQCCCRQNRKPAYDLFILPDNACANVNNQTPLIADSSQTHLQNPQCLTSLTQASVSAHATPTFFPLATDRNLSEQNPERMLPLMSQTNAEVADSESPDFIQISS</sequence>
<dbReference type="Gene3D" id="2.10.25.10">
    <property type="entry name" value="Laminin"/>
    <property type="match status" value="1"/>
</dbReference>
<keyword evidence="2" id="KW-0812">Transmembrane</keyword>
<comment type="caution">
    <text evidence="1">Lacks conserved residue(s) required for the propagation of feature annotation.</text>
</comment>
<accession>A0A812D736</accession>
<dbReference type="OrthoDB" id="6102479at2759"/>
<evidence type="ECO:0000313" key="5">
    <source>
        <dbReference type="EMBL" id="CAE1294907.1"/>
    </source>
</evidence>
<proteinExistence type="predicted"/>
<dbReference type="Proteomes" id="UP000597762">
    <property type="component" value="Unassembled WGS sequence"/>
</dbReference>
<dbReference type="EMBL" id="CAHIKZ030002999">
    <property type="protein sequence ID" value="CAE1294907.1"/>
    <property type="molecule type" value="Genomic_DNA"/>
</dbReference>